<keyword evidence="3" id="KW-1185">Reference proteome</keyword>
<sequence>MKEDVFLEIGDGDTATIQADVRMVSIDTPEKEQDAGSPPVAQAKLDLCKSRLLDGTYKALPRRSHRARTWRQDGGGASCGASAPG</sequence>
<dbReference type="EMBL" id="BAAATE010000028">
    <property type="protein sequence ID" value="GAA2686997.1"/>
    <property type="molecule type" value="Genomic_DNA"/>
</dbReference>
<reference evidence="2 3" key="1">
    <citation type="journal article" date="2019" name="Int. J. Syst. Evol. Microbiol.">
        <title>The Global Catalogue of Microorganisms (GCM) 10K type strain sequencing project: providing services to taxonomists for standard genome sequencing and annotation.</title>
        <authorList>
            <consortium name="The Broad Institute Genomics Platform"/>
            <consortium name="The Broad Institute Genome Sequencing Center for Infectious Disease"/>
            <person name="Wu L."/>
            <person name="Ma J."/>
        </authorList>
    </citation>
    <scope>NUCLEOTIDE SEQUENCE [LARGE SCALE GENOMIC DNA]</scope>
    <source>
        <strain evidence="2 3">JCM 6835</strain>
    </source>
</reference>
<comment type="caution">
    <text evidence="2">The sequence shown here is derived from an EMBL/GenBank/DDBJ whole genome shotgun (WGS) entry which is preliminary data.</text>
</comment>
<name>A0ABN3SVI6_9ACTN</name>
<protein>
    <submittedName>
        <fullName evidence="2">Uncharacterized protein</fullName>
    </submittedName>
</protein>
<feature type="region of interest" description="Disordered" evidence="1">
    <location>
        <begin position="63"/>
        <end position="85"/>
    </location>
</feature>
<evidence type="ECO:0000313" key="2">
    <source>
        <dbReference type="EMBL" id="GAA2686997.1"/>
    </source>
</evidence>
<evidence type="ECO:0000256" key="1">
    <source>
        <dbReference type="SAM" id="MobiDB-lite"/>
    </source>
</evidence>
<organism evidence="2 3">
    <name type="scientific">Nonomuraea recticatena</name>
    <dbReference type="NCBI Taxonomy" id="46178"/>
    <lineage>
        <taxon>Bacteria</taxon>
        <taxon>Bacillati</taxon>
        <taxon>Actinomycetota</taxon>
        <taxon>Actinomycetes</taxon>
        <taxon>Streptosporangiales</taxon>
        <taxon>Streptosporangiaceae</taxon>
        <taxon>Nonomuraea</taxon>
    </lineage>
</organism>
<dbReference type="Proteomes" id="UP001501666">
    <property type="component" value="Unassembled WGS sequence"/>
</dbReference>
<accession>A0ABN3SVI6</accession>
<gene>
    <name evidence="2" type="ORF">GCM10010412_074810</name>
</gene>
<evidence type="ECO:0000313" key="3">
    <source>
        <dbReference type="Proteomes" id="UP001501666"/>
    </source>
</evidence>
<proteinExistence type="predicted"/>